<dbReference type="GO" id="GO:0042626">
    <property type="term" value="F:ATPase-coupled transmembrane transporter activity"/>
    <property type="evidence" value="ECO:0007669"/>
    <property type="project" value="TreeGrafter"/>
</dbReference>
<evidence type="ECO:0000256" key="2">
    <source>
        <dbReference type="ARBA" id="ARBA00022448"/>
    </source>
</evidence>
<evidence type="ECO:0000256" key="3">
    <source>
        <dbReference type="ARBA" id="ARBA00022475"/>
    </source>
</evidence>
<dbReference type="InterPro" id="IPR027417">
    <property type="entry name" value="P-loop_NTPase"/>
</dbReference>
<keyword evidence="4" id="KW-0812">Transmembrane</keyword>
<organism evidence="10 11">
    <name type="scientific">Clostridium ljungdahlii</name>
    <dbReference type="NCBI Taxonomy" id="1538"/>
    <lineage>
        <taxon>Bacteria</taxon>
        <taxon>Bacillati</taxon>
        <taxon>Bacillota</taxon>
        <taxon>Clostridia</taxon>
        <taxon>Eubacteriales</taxon>
        <taxon>Clostridiaceae</taxon>
        <taxon>Clostridium</taxon>
    </lineage>
</organism>
<evidence type="ECO:0000256" key="6">
    <source>
        <dbReference type="ARBA" id="ARBA00022840"/>
    </source>
</evidence>
<comment type="caution">
    <text evidence="10">The sequence shown here is derived from an EMBL/GenBank/DDBJ whole genome shotgun (WGS) entry which is preliminary data.</text>
</comment>
<dbReference type="PROSITE" id="PS00211">
    <property type="entry name" value="ABC_TRANSPORTER_1"/>
    <property type="match status" value="1"/>
</dbReference>
<dbReference type="InterPro" id="IPR017871">
    <property type="entry name" value="ABC_transporter-like_CS"/>
</dbReference>
<evidence type="ECO:0000256" key="8">
    <source>
        <dbReference type="ARBA" id="ARBA00023136"/>
    </source>
</evidence>
<keyword evidence="7" id="KW-1133">Transmembrane helix</keyword>
<protein>
    <submittedName>
        <fullName evidence="10">Putative multidrug export ATP-binding/permease protein</fullName>
        <ecNumber evidence="10">3.6.3.-</ecNumber>
    </submittedName>
</protein>
<evidence type="ECO:0000256" key="5">
    <source>
        <dbReference type="ARBA" id="ARBA00022741"/>
    </source>
</evidence>
<dbReference type="InterPro" id="IPR003593">
    <property type="entry name" value="AAA+_ATPase"/>
</dbReference>
<dbReference type="EC" id="3.6.3.-" evidence="10"/>
<keyword evidence="5" id="KW-0547">Nucleotide-binding</keyword>
<keyword evidence="6 10" id="KW-0067">ATP-binding</keyword>
<proteinExistence type="predicted"/>
<dbReference type="PANTHER" id="PTHR24221:SF276">
    <property type="entry name" value="ABC TRANSPORTER, ATP-BINDING_PERMEASE PROTEIN"/>
    <property type="match status" value="1"/>
</dbReference>
<evidence type="ECO:0000256" key="1">
    <source>
        <dbReference type="ARBA" id="ARBA00004651"/>
    </source>
</evidence>
<dbReference type="EMBL" id="LITT01000058">
    <property type="protein sequence ID" value="OAA83653.1"/>
    <property type="molecule type" value="Genomic_DNA"/>
</dbReference>
<keyword evidence="10" id="KW-0378">Hydrolase</keyword>
<dbReference type="PANTHER" id="PTHR24221">
    <property type="entry name" value="ATP-BINDING CASSETTE SUB-FAMILY B"/>
    <property type="match status" value="1"/>
</dbReference>
<evidence type="ECO:0000313" key="10">
    <source>
        <dbReference type="EMBL" id="OAA83653.1"/>
    </source>
</evidence>
<evidence type="ECO:0000313" key="11">
    <source>
        <dbReference type="Proteomes" id="UP000077407"/>
    </source>
</evidence>
<dbReference type="PROSITE" id="PS50893">
    <property type="entry name" value="ABC_TRANSPORTER_2"/>
    <property type="match status" value="1"/>
</dbReference>
<evidence type="ECO:0000256" key="4">
    <source>
        <dbReference type="ARBA" id="ARBA00022692"/>
    </source>
</evidence>
<dbReference type="GO" id="GO:0005524">
    <property type="term" value="F:ATP binding"/>
    <property type="evidence" value="ECO:0007669"/>
    <property type="project" value="UniProtKB-KW"/>
</dbReference>
<sequence>MPGETVGIVGPTGSGKSSLVNLIPRFYNVTSGIIKIDGVNVQNIDEKILMDKIALVPQKTTLFTGTVFENIRWGRENASLEEVKKVCEISEVNEFIHRFPEKYDTKIGQEGINFSGGQKQRISIARALIKKPEVLIFDDCTSALDAVTEIRIRENLRKYLRNLTCIIISQKISSIMWADKILVIDGGKLIGIGKHDELMKNCKTYEDIFISQFGKESI</sequence>
<dbReference type="Pfam" id="PF00005">
    <property type="entry name" value="ABC_tran"/>
    <property type="match status" value="1"/>
</dbReference>
<dbReference type="SUPFAM" id="SSF52540">
    <property type="entry name" value="P-loop containing nucleoside triphosphate hydrolases"/>
    <property type="match status" value="1"/>
</dbReference>
<dbReference type="FunFam" id="3.40.50.300:FF:000221">
    <property type="entry name" value="Multidrug ABC transporter ATP-binding protein"/>
    <property type="match status" value="1"/>
</dbReference>
<gene>
    <name evidence="10" type="ORF">WY13_03440</name>
</gene>
<evidence type="ECO:0000259" key="9">
    <source>
        <dbReference type="PROSITE" id="PS50893"/>
    </source>
</evidence>
<name>A0A168LSS7_9CLOT</name>
<comment type="subcellular location">
    <subcellularLocation>
        <location evidence="1">Cell membrane</location>
        <topology evidence="1">Multi-pass membrane protein</topology>
    </subcellularLocation>
</comment>
<dbReference type="Proteomes" id="UP000077407">
    <property type="component" value="Unassembled WGS sequence"/>
</dbReference>
<dbReference type="AlphaFoldDB" id="A0A168LSS7"/>
<dbReference type="GO" id="GO:0005886">
    <property type="term" value="C:plasma membrane"/>
    <property type="evidence" value="ECO:0007669"/>
    <property type="project" value="UniProtKB-SubCell"/>
</dbReference>
<evidence type="ECO:0000256" key="7">
    <source>
        <dbReference type="ARBA" id="ARBA00022989"/>
    </source>
</evidence>
<dbReference type="InterPro" id="IPR039421">
    <property type="entry name" value="Type_1_exporter"/>
</dbReference>
<accession>A0A168LSS7</accession>
<keyword evidence="3" id="KW-1003">Cell membrane</keyword>
<dbReference type="Gene3D" id="3.40.50.300">
    <property type="entry name" value="P-loop containing nucleotide triphosphate hydrolases"/>
    <property type="match status" value="1"/>
</dbReference>
<keyword evidence="2" id="KW-0813">Transport</keyword>
<reference evidence="10 11" key="1">
    <citation type="journal article" date="2015" name="Biotechnol. Bioeng.">
        <title>Genome sequence and phenotypic characterization of Caulobacter segnis.</title>
        <authorList>
            <person name="Patel S."/>
            <person name="Fletcher B."/>
            <person name="Scott D.C."/>
            <person name="Ely B."/>
        </authorList>
    </citation>
    <scope>NUCLEOTIDE SEQUENCE [LARGE SCALE GENOMIC DNA]</scope>
    <source>
        <strain evidence="10 11">ERI-2</strain>
    </source>
</reference>
<dbReference type="PATRIC" id="fig|1538.10.peg.3500"/>
<keyword evidence="8" id="KW-0472">Membrane</keyword>
<dbReference type="InterPro" id="IPR003439">
    <property type="entry name" value="ABC_transporter-like_ATP-bd"/>
</dbReference>
<dbReference type="GO" id="GO:0016887">
    <property type="term" value="F:ATP hydrolysis activity"/>
    <property type="evidence" value="ECO:0007669"/>
    <property type="project" value="InterPro"/>
</dbReference>
<dbReference type="SMART" id="SM00382">
    <property type="entry name" value="AAA"/>
    <property type="match status" value="1"/>
</dbReference>
<feature type="domain" description="ABC transporter" evidence="9">
    <location>
        <begin position="1"/>
        <end position="211"/>
    </location>
</feature>